<protein>
    <recommendedName>
        <fullName evidence="4">HTH-type transcriptional repressor AllR</fullName>
    </recommendedName>
    <alternativeName>
        <fullName evidence="5">Negative regulator of allantoin and glyoxylate utilization operons</fullName>
    </alternativeName>
</protein>
<evidence type="ECO:0000313" key="9">
    <source>
        <dbReference type="Proteomes" id="UP000175691"/>
    </source>
</evidence>
<evidence type="ECO:0000256" key="4">
    <source>
        <dbReference type="ARBA" id="ARBA00040379"/>
    </source>
</evidence>
<gene>
    <name evidence="8" type="ORF">BFC18_08790</name>
</gene>
<dbReference type="PANTHER" id="PTHR30136">
    <property type="entry name" value="HELIX-TURN-HELIX TRANSCRIPTIONAL REGULATOR, ICLR FAMILY"/>
    <property type="match status" value="1"/>
</dbReference>
<dbReference type="InterPro" id="IPR050707">
    <property type="entry name" value="HTH_MetabolicPath_Reg"/>
</dbReference>
<dbReference type="PANTHER" id="PTHR30136:SF24">
    <property type="entry name" value="HTH-TYPE TRANSCRIPTIONAL REPRESSOR ALLR"/>
    <property type="match status" value="1"/>
</dbReference>
<dbReference type="InterPro" id="IPR005471">
    <property type="entry name" value="Tscrpt_reg_IclR_N"/>
</dbReference>
<dbReference type="Proteomes" id="UP000175691">
    <property type="component" value="Unassembled WGS sequence"/>
</dbReference>
<dbReference type="SUPFAM" id="SSF46785">
    <property type="entry name" value="Winged helix' DNA-binding domain"/>
    <property type="match status" value="1"/>
</dbReference>
<dbReference type="Gene3D" id="3.30.450.40">
    <property type="match status" value="1"/>
</dbReference>
<evidence type="ECO:0000313" key="8">
    <source>
        <dbReference type="EMBL" id="OFC71246.1"/>
    </source>
</evidence>
<dbReference type="GO" id="GO:0045892">
    <property type="term" value="P:negative regulation of DNA-templated transcription"/>
    <property type="evidence" value="ECO:0007669"/>
    <property type="project" value="TreeGrafter"/>
</dbReference>
<dbReference type="STRING" id="1656094.BFC18_08790"/>
<dbReference type="GO" id="GO:0003677">
    <property type="term" value="F:DNA binding"/>
    <property type="evidence" value="ECO:0007669"/>
    <property type="project" value="UniProtKB-KW"/>
</dbReference>
<keyword evidence="2" id="KW-0238">DNA-binding</keyword>
<evidence type="ECO:0000256" key="3">
    <source>
        <dbReference type="ARBA" id="ARBA00023163"/>
    </source>
</evidence>
<dbReference type="AlphaFoldDB" id="A0A1E7ZCJ9"/>
<dbReference type="EMBL" id="MDHN01000015">
    <property type="protein sequence ID" value="OFC71246.1"/>
    <property type="molecule type" value="Genomic_DNA"/>
</dbReference>
<comment type="caution">
    <text evidence="8">The sequence shown here is derived from an EMBL/GenBank/DDBJ whole genome shotgun (WGS) entry which is preliminary data.</text>
</comment>
<dbReference type="InterPro" id="IPR036388">
    <property type="entry name" value="WH-like_DNA-bd_sf"/>
</dbReference>
<reference evidence="8 9" key="1">
    <citation type="submission" date="2016-08" db="EMBL/GenBank/DDBJ databases">
        <authorList>
            <person name="Seilhamer J.J."/>
        </authorList>
    </citation>
    <scope>NUCLEOTIDE SEQUENCE [LARGE SCALE GENOMIC DNA]</scope>
    <source>
        <strain evidence="8 9">KCTC 42603</strain>
    </source>
</reference>
<keyword evidence="9" id="KW-1185">Reference proteome</keyword>
<dbReference type="InterPro" id="IPR029016">
    <property type="entry name" value="GAF-like_dom_sf"/>
</dbReference>
<dbReference type="InterPro" id="IPR014757">
    <property type="entry name" value="Tscrpt_reg_IclR_C"/>
</dbReference>
<dbReference type="Pfam" id="PF01614">
    <property type="entry name" value="IclR_C"/>
    <property type="match status" value="1"/>
</dbReference>
<keyword evidence="1" id="KW-0805">Transcription regulation</keyword>
<name>A0A1E7ZCJ9_9ALTE</name>
<proteinExistence type="predicted"/>
<dbReference type="Pfam" id="PF09339">
    <property type="entry name" value="HTH_IclR"/>
    <property type="match status" value="1"/>
</dbReference>
<organism evidence="8 9">
    <name type="scientific">Alteromonas confluentis</name>
    <dbReference type="NCBI Taxonomy" id="1656094"/>
    <lineage>
        <taxon>Bacteria</taxon>
        <taxon>Pseudomonadati</taxon>
        <taxon>Pseudomonadota</taxon>
        <taxon>Gammaproteobacteria</taxon>
        <taxon>Alteromonadales</taxon>
        <taxon>Alteromonadaceae</taxon>
        <taxon>Alteromonas/Salinimonas group</taxon>
        <taxon>Alteromonas</taxon>
    </lineage>
</organism>
<dbReference type="Gene3D" id="1.10.10.10">
    <property type="entry name" value="Winged helix-like DNA-binding domain superfamily/Winged helix DNA-binding domain"/>
    <property type="match status" value="1"/>
</dbReference>
<dbReference type="PROSITE" id="PS51078">
    <property type="entry name" value="ICLR_ED"/>
    <property type="match status" value="1"/>
</dbReference>
<evidence type="ECO:0000256" key="5">
    <source>
        <dbReference type="ARBA" id="ARBA00042627"/>
    </source>
</evidence>
<accession>A0A1E7ZCJ9</accession>
<dbReference type="GO" id="GO:0003700">
    <property type="term" value="F:DNA-binding transcription factor activity"/>
    <property type="evidence" value="ECO:0007669"/>
    <property type="project" value="TreeGrafter"/>
</dbReference>
<dbReference type="SUPFAM" id="SSF55781">
    <property type="entry name" value="GAF domain-like"/>
    <property type="match status" value="1"/>
</dbReference>
<feature type="domain" description="IclR-ED" evidence="7">
    <location>
        <begin position="67"/>
        <end position="250"/>
    </location>
</feature>
<dbReference type="OrthoDB" id="9807558at2"/>
<evidence type="ECO:0000259" key="6">
    <source>
        <dbReference type="PROSITE" id="PS51077"/>
    </source>
</evidence>
<keyword evidence="3" id="KW-0804">Transcription</keyword>
<feature type="domain" description="HTH iclR-type" evidence="6">
    <location>
        <begin position="6"/>
        <end position="66"/>
    </location>
</feature>
<evidence type="ECO:0000256" key="1">
    <source>
        <dbReference type="ARBA" id="ARBA00023015"/>
    </source>
</evidence>
<evidence type="ECO:0000259" key="7">
    <source>
        <dbReference type="PROSITE" id="PS51078"/>
    </source>
</evidence>
<sequence length="257" mass="28426">MDKYLIPSVTHACEIFRLLASVPAGLSMYELEQAMDLPRTTLFRLLRTLCHEQMLEKKGKKYLCGNELTRLGLHMINADHLHQVAVPHIQRLALKSGHTAHLAVPNNGKILIVEVVDSPNPLMVSKRPGGTAQMHCTATGKVFLANLFFEQLDEIIEQNPLEKHTEFTITDKAGLIKELNRVIASGYAVDERELNPEVRCLAAPIRNNQGVVVASIGITAPAVSFTKSAIPAVAELVKEAARNIYKDAYQQRLSEST</sequence>
<dbReference type="SMART" id="SM00346">
    <property type="entry name" value="HTH_ICLR"/>
    <property type="match status" value="1"/>
</dbReference>
<dbReference type="PROSITE" id="PS51077">
    <property type="entry name" value="HTH_ICLR"/>
    <property type="match status" value="1"/>
</dbReference>
<dbReference type="RefSeq" id="WP_070124865.1">
    <property type="nucleotide sequence ID" value="NZ_MDHN01000015.1"/>
</dbReference>
<dbReference type="InterPro" id="IPR036390">
    <property type="entry name" value="WH_DNA-bd_sf"/>
</dbReference>
<evidence type="ECO:0000256" key="2">
    <source>
        <dbReference type="ARBA" id="ARBA00023125"/>
    </source>
</evidence>